<evidence type="ECO:0000256" key="3">
    <source>
        <dbReference type="ARBA" id="ARBA00022519"/>
    </source>
</evidence>
<accession>A0A2S3QX62</accession>
<keyword evidence="3" id="KW-0997">Cell inner membrane</keyword>
<feature type="domain" description="Mce/MlaD" evidence="8">
    <location>
        <begin position="55"/>
        <end position="146"/>
    </location>
</feature>
<feature type="domain" description="Mce/MlaD" evidence="8">
    <location>
        <begin position="407"/>
        <end position="478"/>
    </location>
</feature>
<dbReference type="InterPro" id="IPR051800">
    <property type="entry name" value="PqiA-PqiB_transport"/>
</dbReference>
<sequence length="893" mass="97012">MQIKMSHCMSKQNSSQKSYTPDVRKNKGISPLWILPILTMLLAGWLVAKAIHDAGQRVQIYFSDAQGLVAGRTTIRYQGLEVGMVRDINLSKDLSNIYVDADIYPEATQLLNKNTRFWLVKPTASLSGISGLDALVSGNYIAIQPGNDDDEAETVFYALDSAPTDILAEKGLTITLRARDLGGVSIGSKIVYKKIPIGEVYSYRLAENGKSVTILARIDDEYRHIINQQSRFWNVSGIGASIGFEGVDVRLESMSALFGGAIAVDSPDDGEPVEKNAQFRLYRDLKTAGRGISVQITLPDGHNISSNGAPIMYRGIEVGEITNLSLSEGREVIIANAAIQPAFSDMLTTGSDFVLEEAKVSLSGVENISNLVRGNFLTIIPGDGEKSRRFTAIKKEEYSQQQAKSLSVRLLSDSSYGLDAGANILYKGIVVGSVIKVGLLDEKTARQPANEVYLDVLIDKQYAYLIRANNRFFVTGSATAELTESGLSVTVPPAKQLLTGSISFVSEGKNNASPTYQLFQSRSLAELAKFNQTGSQTLTLFAAELPPISKGSPLLYRNLPVGSVSDFALANGGVEVTISIENRYKHLINDQTVFWNRSGVEVDASLAGVAIKAAPLKTLLQGGIAFDTVAGIENKTGQHWKLYPDQNQARKFGRIITLKTDGGQSLSKGMAIQYQGVKVGEITLVAPDFNKGIVEASARILPEYVANVALQDSHFWLAEPKIGLNGVKNIDALISKYIQVEPGKGKAAFSFELANKPPHPTGTVFTLQSEHRGSVSVGTPILYRDMEVGSVTDVQLGKFADRVVFSIEIQNEYAYLVRQNSLFWNVSGVDVSIGLSGANIKAGSFDSLVRGGIAFATPPQKQLEPIAQQGQAFFLYDKAEEDWKKWRTAIPKP</sequence>
<reference evidence="9 10" key="1">
    <citation type="journal article" date="2018" name="Front. Microbiol.">
        <title>Phylogeny of Vibrio vulnificus from the Analysis of the Core-Genome: Implications for Intra-Species Taxonomy.</title>
        <authorList>
            <person name="Roig F.J."/>
            <person name="Gonzalez-Candelas F."/>
            <person name="Sanjuan E."/>
            <person name="Fouz B."/>
            <person name="Feil E.J."/>
            <person name="Llorens C."/>
            <person name="Baker-Austin C."/>
            <person name="Oliver J.D."/>
            <person name="Danin-Poleg Y."/>
            <person name="Gibas C.J."/>
            <person name="Kashi Y."/>
            <person name="Gulig P.A."/>
            <person name="Morrison S.S."/>
            <person name="Amaro C."/>
        </authorList>
    </citation>
    <scope>NUCLEOTIDE SEQUENCE [LARGE SCALE GENOMIC DNA]</scope>
    <source>
        <strain evidence="9 10">CECT4608</strain>
    </source>
</reference>
<dbReference type="GO" id="GO:0005886">
    <property type="term" value="C:plasma membrane"/>
    <property type="evidence" value="ECO:0007669"/>
    <property type="project" value="UniProtKB-SubCell"/>
</dbReference>
<organism evidence="9 10">
    <name type="scientific">Vibrio vulnificus</name>
    <dbReference type="NCBI Taxonomy" id="672"/>
    <lineage>
        <taxon>Bacteria</taxon>
        <taxon>Pseudomonadati</taxon>
        <taxon>Pseudomonadota</taxon>
        <taxon>Gammaproteobacteria</taxon>
        <taxon>Vibrionales</taxon>
        <taxon>Vibrionaceae</taxon>
        <taxon>Vibrio</taxon>
    </lineage>
</organism>
<keyword evidence="4" id="KW-0812">Transmembrane</keyword>
<dbReference type="InterPro" id="IPR003399">
    <property type="entry name" value="Mce/MlaD"/>
</dbReference>
<evidence type="ECO:0000256" key="2">
    <source>
        <dbReference type="ARBA" id="ARBA00022475"/>
    </source>
</evidence>
<feature type="domain" description="Mce/MlaD" evidence="8">
    <location>
        <begin position="536"/>
        <end position="593"/>
    </location>
</feature>
<evidence type="ECO:0000256" key="4">
    <source>
        <dbReference type="ARBA" id="ARBA00022692"/>
    </source>
</evidence>
<proteinExistence type="predicted"/>
<comment type="subcellular location">
    <subcellularLocation>
        <location evidence="1">Cell inner membrane</location>
    </subcellularLocation>
</comment>
<dbReference type="Pfam" id="PF02470">
    <property type="entry name" value="MlaD"/>
    <property type="match status" value="7"/>
</dbReference>
<evidence type="ECO:0000256" key="1">
    <source>
        <dbReference type="ARBA" id="ARBA00004533"/>
    </source>
</evidence>
<dbReference type="PANTHER" id="PTHR30462">
    <property type="entry name" value="INTERMEMBRANE TRANSPORT PROTEIN PQIB-RELATED"/>
    <property type="match status" value="1"/>
</dbReference>
<protein>
    <submittedName>
        <fullName evidence="9">Paraquat-inducible protein B</fullName>
    </submittedName>
</protein>
<keyword evidence="5" id="KW-1133">Transmembrane helix</keyword>
<feature type="compositionally biased region" description="Polar residues" evidence="7">
    <location>
        <begin position="9"/>
        <end position="19"/>
    </location>
</feature>
<feature type="domain" description="Mce/MlaD" evidence="8">
    <location>
        <begin position="291"/>
        <end position="382"/>
    </location>
</feature>
<comment type="caution">
    <text evidence="9">The sequence shown here is derived from an EMBL/GenBank/DDBJ whole genome shotgun (WGS) entry which is preliminary data.</text>
</comment>
<name>A0A2S3QX62_VIBVL</name>
<keyword evidence="2" id="KW-1003">Cell membrane</keyword>
<keyword evidence="6" id="KW-0472">Membrane</keyword>
<feature type="region of interest" description="Disordered" evidence="7">
    <location>
        <begin position="1"/>
        <end position="23"/>
    </location>
</feature>
<evidence type="ECO:0000313" key="9">
    <source>
        <dbReference type="EMBL" id="POB42782.1"/>
    </source>
</evidence>
<feature type="domain" description="Mce/MlaD" evidence="8">
    <location>
        <begin position="655"/>
        <end position="743"/>
    </location>
</feature>
<dbReference type="AlphaFoldDB" id="A0A2S3QX62"/>
<evidence type="ECO:0000256" key="5">
    <source>
        <dbReference type="ARBA" id="ARBA00022989"/>
    </source>
</evidence>
<dbReference type="Proteomes" id="UP000237466">
    <property type="component" value="Unassembled WGS sequence"/>
</dbReference>
<dbReference type="PANTHER" id="PTHR30462:SF0">
    <property type="entry name" value="INTERMEMBRANE TRANSPORT PROTEIN YEBT"/>
    <property type="match status" value="1"/>
</dbReference>
<gene>
    <name evidence="9" type="ORF">CRN52_21815</name>
</gene>
<dbReference type="EMBL" id="PDGH01000142">
    <property type="protein sequence ID" value="POB42782.1"/>
    <property type="molecule type" value="Genomic_DNA"/>
</dbReference>
<evidence type="ECO:0000256" key="6">
    <source>
        <dbReference type="ARBA" id="ARBA00023136"/>
    </source>
</evidence>
<feature type="domain" description="Mce/MlaD" evidence="8">
    <location>
        <begin position="171"/>
        <end position="231"/>
    </location>
</feature>
<evidence type="ECO:0000313" key="10">
    <source>
        <dbReference type="Proteomes" id="UP000237466"/>
    </source>
</evidence>
<evidence type="ECO:0000259" key="8">
    <source>
        <dbReference type="Pfam" id="PF02470"/>
    </source>
</evidence>
<feature type="domain" description="Mce/MlaD" evidence="8">
    <location>
        <begin position="763"/>
        <end position="831"/>
    </location>
</feature>
<evidence type="ECO:0000256" key="7">
    <source>
        <dbReference type="SAM" id="MobiDB-lite"/>
    </source>
</evidence>